<dbReference type="SUPFAM" id="SSF54292">
    <property type="entry name" value="2Fe-2S ferredoxin-like"/>
    <property type="match status" value="1"/>
</dbReference>
<reference evidence="10" key="1">
    <citation type="submission" date="2009-01" db="EMBL/GenBank/DDBJ databases">
        <title>Complete sequence of chromosome Cyanothece sp. PCC 7425.</title>
        <authorList>
            <consortium name="US DOE Joint Genome Institute"/>
            <person name="Lucas S."/>
            <person name="Copeland A."/>
            <person name="Lapidus A."/>
            <person name="Glavina del Rio T."/>
            <person name="Dalin E."/>
            <person name="Tice H."/>
            <person name="Bruce D."/>
            <person name="Goodwin L."/>
            <person name="Pitluck S."/>
            <person name="Sims D."/>
            <person name="Meineke L."/>
            <person name="Brettin T."/>
            <person name="Detter J.C."/>
            <person name="Han C."/>
            <person name="Larimer F."/>
            <person name="Land M."/>
            <person name="Hauser L."/>
            <person name="Kyrpides N."/>
            <person name="Ovchinnikova G."/>
            <person name="Liberton M."/>
            <person name="Stoeckel J."/>
            <person name="Banerjee A."/>
            <person name="Singh A."/>
            <person name="Page L."/>
            <person name="Sato H."/>
            <person name="Zhao L."/>
            <person name="Sherman L."/>
            <person name="Pakrasi H."/>
            <person name="Richardson P."/>
        </authorList>
    </citation>
    <scope>NUCLEOTIDE SEQUENCE</scope>
    <source>
        <strain evidence="10">PCC 7425</strain>
    </source>
</reference>
<sequence length="102" mass="11178">MSKTYKVTLFNPDKDWKVTIPVKRDEYILDAAEAQGIELPAACRAGACISCTGRIISGSLDQSDHSFLKEKELKAGFALLCAAYPTSDCVIQTHQEDALLEL</sequence>
<dbReference type="GO" id="GO:0022900">
    <property type="term" value="P:electron transport chain"/>
    <property type="evidence" value="ECO:0007669"/>
    <property type="project" value="InterPro"/>
</dbReference>
<dbReference type="AlphaFoldDB" id="B8HY07"/>
<evidence type="ECO:0000313" key="10">
    <source>
        <dbReference type="EMBL" id="ACL43446.1"/>
    </source>
</evidence>
<keyword evidence="2" id="KW-0813">Transport</keyword>
<keyword evidence="4" id="KW-0479">Metal-binding</keyword>
<dbReference type="eggNOG" id="COG0633">
    <property type="taxonomic scope" value="Bacteria"/>
</dbReference>
<feature type="domain" description="2Fe-2S ferredoxin-type" evidence="9">
    <location>
        <begin position="5"/>
        <end position="97"/>
    </location>
</feature>
<evidence type="ECO:0000256" key="5">
    <source>
        <dbReference type="ARBA" id="ARBA00022982"/>
    </source>
</evidence>
<dbReference type="GO" id="GO:0009055">
    <property type="term" value="F:electron transfer activity"/>
    <property type="evidence" value="ECO:0007669"/>
    <property type="project" value="InterPro"/>
</dbReference>
<accession>B8HY07</accession>
<dbReference type="InterPro" id="IPR010241">
    <property type="entry name" value="Fd_pln"/>
</dbReference>
<dbReference type="InterPro" id="IPR012675">
    <property type="entry name" value="Beta-grasp_dom_sf"/>
</dbReference>
<evidence type="ECO:0000259" key="9">
    <source>
        <dbReference type="PROSITE" id="PS51085"/>
    </source>
</evidence>
<dbReference type="NCBIfam" id="TIGR02008">
    <property type="entry name" value="fdx_plant"/>
    <property type="match status" value="1"/>
</dbReference>
<comment type="cofactor">
    <cofactor evidence="8">
        <name>[2Fe-2S] cluster</name>
        <dbReference type="ChEBI" id="CHEBI:190135"/>
    </cofactor>
</comment>
<evidence type="ECO:0000256" key="6">
    <source>
        <dbReference type="ARBA" id="ARBA00023004"/>
    </source>
</evidence>
<proteinExistence type="inferred from homology"/>
<dbReference type="Pfam" id="PF00111">
    <property type="entry name" value="Fer2"/>
    <property type="match status" value="1"/>
</dbReference>
<dbReference type="Gene3D" id="3.10.20.30">
    <property type="match status" value="1"/>
</dbReference>
<dbReference type="PANTHER" id="PTHR43112">
    <property type="entry name" value="FERREDOXIN"/>
    <property type="match status" value="1"/>
</dbReference>
<evidence type="ECO:0000256" key="2">
    <source>
        <dbReference type="ARBA" id="ARBA00022448"/>
    </source>
</evidence>
<dbReference type="PANTHER" id="PTHR43112:SF3">
    <property type="entry name" value="FERREDOXIN-2, CHLOROPLASTIC"/>
    <property type="match status" value="1"/>
</dbReference>
<dbReference type="GO" id="GO:0046872">
    <property type="term" value="F:metal ion binding"/>
    <property type="evidence" value="ECO:0007669"/>
    <property type="project" value="UniProtKB-KW"/>
</dbReference>
<keyword evidence="3" id="KW-0001">2Fe-2S</keyword>
<gene>
    <name evidence="10" type="ordered locus">Cyan7425_1060</name>
</gene>
<dbReference type="OrthoDB" id="462043at2"/>
<keyword evidence="7" id="KW-0411">Iron-sulfur</keyword>
<dbReference type="HOGENOM" id="CLU_082632_7_3_3"/>
<evidence type="ECO:0000256" key="8">
    <source>
        <dbReference type="ARBA" id="ARBA00034078"/>
    </source>
</evidence>
<evidence type="ECO:0000256" key="7">
    <source>
        <dbReference type="ARBA" id="ARBA00023014"/>
    </source>
</evidence>
<keyword evidence="6" id="KW-0408">Iron</keyword>
<dbReference type="InterPro" id="IPR036010">
    <property type="entry name" value="2Fe-2S_ferredoxin-like_sf"/>
</dbReference>
<comment type="similarity">
    <text evidence="1">Belongs to the 2Fe2S plant-type ferredoxin family.</text>
</comment>
<dbReference type="EMBL" id="CP001344">
    <property type="protein sequence ID" value="ACL43446.1"/>
    <property type="molecule type" value="Genomic_DNA"/>
</dbReference>
<dbReference type="PROSITE" id="PS51085">
    <property type="entry name" value="2FE2S_FER_2"/>
    <property type="match status" value="1"/>
</dbReference>
<name>B8HY07_CYAP4</name>
<keyword evidence="5" id="KW-0249">Electron transport</keyword>
<dbReference type="InterPro" id="IPR001041">
    <property type="entry name" value="2Fe-2S_ferredoxin-type"/>
</dbReference>
<evidence type="ECO:0000256" key="1">
    <source>
        <dbReference type="ARBA" id="ARBA00007874"/>
    </source>
</evidence>
<dbReference type="KEGG" id="cyn:Cyan7425_1060"/>
<protein>
    <submittedName>
        <fullName evidence="10">Ferredoxin (2Fe-2S)</fullName>
    </submittedName>
</protein>
<evidence type="ECO:0000256" key="4">
    <source>
        <dbReference type="ARBA" id="ARBA00022723"/>
    </source>
</evidence>
<dbReference type="CDD" id="cd00207">
    <property type="entry name" value="fer2"/>
    <property type="match status" value="1"/>
</dbReference>
<dbReference type="STRING" id="395961.Cyan7425_1060"/>
<dbReference type="GO" id="GO:0051537">
    <property type="term" value="F:2 iron, 2 sulfur cluster binding"/>
    <property type="evidence" value="ECO:0007669"/>
    <property type="project" value="UniProtKB-KW"/>
</dbReference>
<evidence type="ECO:0000256" key="3">
    <source>
        <dbReference type="ARBA" id="ARBA00022714"/>
    </source>
</evidence>
<organism evidence="10">
    <name type="scientific">Cyanothece sp. (strain PCC 7425 / ATCC 29141)</name>
    <dbReference type="NCBI Taxonomy" id="395961"/>
    <lineage>
        <taxon>Bacteria</taxon>
        <taxon>Bacillati</taxon>
        <taxon>Cyanobacteriota</taxon>
        <taxon>Cyanophyceae</taxon>
        <taxon>Gomontiellales</taxon>
        <taxon>Cyanothecaceae</taxon>
        <taxon>Cyanothece</taxon>
    </lineage>
</organism>